<keyword evidence="4" id="KW-1185">Reference proteome</keyword>
<proteinExistence type="predicted"/>
<dbReference type="Gene3D" id="3.60.15.10">
    <property type="entry name" value="Ribonuclease Z/Hydroxyacylglutathione hydrolase-like"/>
    <property type="match status" value="1"/>
</dbReference>
<organism evidence="3 4">
    <name type="scientific">Flavobacterium laiguense</name>
    <dbReference type="NCBI Taxonomy" id="2169409"/>
    <lineage>
        <taxon>Bacteria</taxon>
        <taxon>Pseudomonadati</taxon>
        <taxon>Bacteroidota</taxon>
        <taxon>Flavobacteriia</taxon>
        <taxon>Flavobacteriales</taxon>
        <taxon>Flavobacteriaceae</taxon>
        <taxon>Flavobacterium</taxon>
    </lineage>
</organism>
<keyword evidence="1 3" id="KW-0378">Hydrolase</keyword>
<name>A0A2U1K352_9FLAO</name>
<dbReference type="PANTHER" id="PTHR43546:SF9">
    <property type="entry name" value="L-ASCORBATE-6-PHOSPHATE LACTONASE ULAG-RELATED"/>
    <property type="match status" value="1"/>
</dbReference>
<dbReference type="SUPFAM" id="SSF56281">
    <property type="entry name" value="Metallo-hydrolase/oxidoreductase"/>
    <property type="match status" value="1"/>
</dbReference>
<dbReference type="InterPro" id="IPR001279">
    <property type="entry name" value="Metallo-B-lactamas"/>
</dbReference>
<evidence type="ECO:0000313" key="3">
    <source>
        <dbReference type="EMBL" id="PWA11569.1"/>
    </source>
</evidence>
<accession>A0A2U1K352</accession>
<protein>
    <submittedName>
        <fullName evidence="3">MBL fold metallo-hydrolase</fullName>
    </submittedName>
</protein>
<dbReference type="Pfam" id="PF12706">
    <property type="entry name" value="Lactamase_B_2"/>
    <property type="match status" value="1"/>
</dbReference>
<feature type="domain" description="Metallo-beta-lactamase" evidence="2">
    <location>
        <begin position="22"/>
        <end position="227"/>
    </location>
</feature>
<dbReference type="AlphaFoldDB" id="A0A2U1K352"/>
<comment type="caution">
    <text evidence="3">The sequence shown here is derived from an EMBL/GenBank/DDBJ whole genome shotgun (WGS) entry which is preliminary data.</text>
</comment>
<dbReference type="RefSeq" id="WP_116759977.1">
    <property type="nucleotide sequence ID" value="NZ_QCZH01000001.1"/>
</dbReference>
<dbReference type="GO" id="GO:0016787">
    <property type="term" value="F:hydrolase activity"/>
    <property type="evidence" value="ECO:0007669"/>
    <property type="project" value="UniProtKB-KW"/>
</dbReference>
<dbReference type="OrthoDB" id="9805728at2"/>
<evidence type="ECO:0000313" key="4">
    <source>
        <dbReference type="Proteomes" id="UP000245618"/>
    </source>
</evidence>
<dbReference type="InterPro" id="IPR036866">
    <property type="entry name" value="RibonucZ/Hydroxyglut_hydro"/>
</dbReference>
<gene>
    <name evidence="3" type="ORF">DB891_01815</name>
</gene>
<dbReference type="PANTHER" id="PTHR43546">
    <property type="entry name" value="UPF0173 METAL-DEPENDENT HYDROLASE MJ1163-RELATED"/>
    <property type="match status" value="1"/>
</dbReference>
<dbReference type="Proteomes" id="UP000245618">
    <property type="component" value="Unassembled WGS sequence"/>
</dbReference>
<evidence type="ECO:0000259" key="2">
    <source>
        <dbReference type="Pfam" id="PF12706"/>
    </source>
</evidence>
<dbReference type="InterPro" id="IPR050114">
    <property type="entry name" value="UPF0173_UPF0282_UlaG_hydrolase"/>
</dbReference>
<evidence type="ECO:0000256" key="1">
    <source>
        <dbReference type="ARBA" id="ARBA00022801"/>
    </source>
</evidence>
<reference evidence="3 4" key="1">
    <citation type="submission" date="2018-04" db="EMBL/GenBank/DDBJ databases">
        <title>Flavobacterium sp. nov., isolated from glacier ice.</title>
        <authorList>
            <person name="Liu Q."/>
            <person name="Xin Y.-H."/>
        </authorList>
    </citation>
    <scope>NUCLEOTIDE SEQUENCE [LARGE SCALE GENOMIC DNA]</scope>
    <source>
        <strain evidence="3 4">LB2P30</strain>
    </source>
</reference>
<sequence>MKVTITHIDTACVLLNINGFKILTDPTLNKKDGIFPQYVSSPLAFSKKYCDPALTNEEIGKVDLVLLSHDHHSDNLDKKGRAFIKTVNTVLSTTAAVKRLKRNNIIGLDNWQEYTVETDKVPQLKITAIPAQHTNIKRLDKVMGKVIGFAIEWEGQKNGCLYISGDTVLFEGIYELKKRKKVDVAILHLGAGAFPYLKKNLRVTMNGEEAIETARLLNPNSVIPIHYEGWWHFKQSVKSLKNEIEQSGEKDKFLWLTSGVETELMLHN</sequence>
<dbReference type="EMBL" id="QCZH01000001">
    <property type="protein sequence ID" value="PWA11569.1"/>
    <property type="molecule type" value="Genomic_DNA"/>
</dbReference>